<dbReference type="PANTHER" id="PTHR48111">
    <property type="entry name" value="REGULATOR OF RPOS"/>
    <property type="match status" value="1"/>
</dbReference>
<dbReference type="Gene3D" id="1.10.10.10">
    <property type="entry name" value="Winged helix-like DNA-binding domain superfamily/Winged helix DNA-binding domain"/>
    <property type="match status" value="1"/>
</dbReference>
<evidence type="ECO:0000256" key="2">
    <source>
        <dbReference type="ARBA" id="ARBA00023012"/>
    </source>
</evidence>
<evidence type="ECO:0000256" key="6">
    <source>
        <dbReference type="PROSITE-ProRule" id="PRU00169"/>
    </source>
</evidence>
<dbReference type="InterPro" id="IPR039420">
    <property type="entry name" value="WalR-like"/>
</dbReference>
<dbReference type="GO" id="GO:0005829">
    <property type="term" value="C:cytosol"/>
    <property type="evidence" value="ECO:0007669"/>
    <property type="project" value="TreeGrafter"/>
</dbReference>
<evidence type="ECO:0000313" key="10">
    <source>
        <dbReference type="EMBL" id="MVN90799.1"/>
    </source>
</evidence>
<name>A0A6I4IBJ6_9SPHI</name>
<dbReference type="Proteomes" id="UP000434850">
    <property type="component" value="Unassembled WGS sequence"/>
</dbReference>
<dbReference type="InterPro" id="IPR001789">
    <property type="entry name" value="Sig_transdc_resp-reg_receiver"/>
</dbReference>
<proteinExistence type="predicted"/>
<dbReference type="CDD" id="cd00383">
    <property type="entry name" value="trans_reg_C"/>
    <property type="match status" value="1"/>
</dbReference>
<protein>
    <submittedName>
        <fullName evidence="10">Response regulator</fullName>
    </submittedName>
</protein>
<comment type="caution">
    <text evidence="10">The sequence shown here is derived from an EMBL/GenBank/DDBJ whole genome shotgun (WGS) entry which is preliminary data.</text>
</comment>
<dbReference type="SUPFAM" id="SSF46894">
    <property type="entry name" value="C-terminal effector domain of the bipartite response regulators"/>
    <property type="match status" value="1"/>
</dbReference>
<organism evidence="10 11">
    <name type="scientific">Mucilaginibacter aquatilis</name>
    <dbReference type="NCBI Taxonomy" id="1517760"/>
    <lineage>
        <taxon>Bacteria</taxon>
        <taxon>Pseudomonadati</taxon>
        <taxon>Bacteroidota</taxon>
        <taxon>Sphingobacteriia</taxon>
        <taxon>Sphingobacteriales</taxon>
        <taxon>Sphingobacteriaceae</taxon>
        <taxon>Mucilaginibacter</taxon>
    </lineage>
</organism>
<dbReference type="GO" id="GO:0000156">
    <property type="term" value="F:phosphorelay response regulator activity"/>
    <property type="evidence" value="ECO:0007669"/>
    <property type="project" value="TreeGrafter"/>
</dbReference>
<evidence type="ECO:0000259" key="8">
    <source>
        <dbReference type="PROSITE" id="PS50110"/>
    </source>
</evidence>
<dbReference type="AlphaFoldDB" id="A0A6I4IBJ6"/>
<evidence type="ECO:0000256" key="1">
    <source>
        <dbReference type="ARBA" id="ARBA00022553"/>
    </source>
</evidence>
<dbReference type="Pfam" id="PF00486">
    <property type="entry name" value="Trans_reg_C"/>
    <property type="match status" value="1"/>
</dbReference>
<dbReference type="OrthoDB" id="9790442at2"/>
<keyword evidence="11" id="KW-1185">Reference proteome</keyword>
<dbReference type="PROSITE" id="PS51755">
    <property type="entry name" value="OMPR_PHOB"/>
    <property type="match status" value="1"/>
</dbReference>
<dbReference type="Gene3D" id="3.40.50.2300">
    <property type="match status" value="1"/>
</dbReference>
<feature type="modified residue" description="4-aspartylphosphate" evidence="6">
    <location>
        <position position="52"/>
    </location>
</feature>
<evidence type="ECO:0000256" key="4">
    <source>
        <dbReference type="ARBA" id="ARBA00023125"/>
    </source>
</evidence>
<evidence type="ECO:0000256" key="3">
    <source>
        <dbReference type="ARBA" id="ARBA00023015"/>
    </source>
</evidence>
<evidence type="ECO:0000259" key="9">
    <source>
        <dbReference type="PROSITE" id="PS51755"/>
    </source>
</evidence>
<feature type="domain" description="OmpR/PhoB-type" evidence="9">
    <location>
        <begin position="127"/>
        <end position="225"/>
    </location>
</feature>
<feature type="domain" description="Response regulatory" evidence="8">
    <location>
        <begin position="3"/>
        <end position="117"/>
    </location>
</feature>
<dbReference type="CDD" id="cd19935">
    <property type="entry name" value="REC_OmpR_CusR-like"/>
    <property type="match status" value="1"/>
</dbReference>
<dbReference type="GO" id="GO:0032993">
    <property type="term" value="C:protein-DNA complex"/>
    <property type="evidence" value="ECO:0007669"/>
    <property type="project" value="TreeGrafter"/>
</dbReference>
<dbReference type="PROSITE" id="PS50110">
    <property type="entry name" value="RESPONSE_REGULATORY"/>
    <property type="match status" value="1"/>
</dbReference>
<dbReference type="GO" id="GO:0006355">
    <property type="term" value="P:regulation of DNA-templated transcription"/>
    <property type="evidence" value="ECO:0007669"/>
    <property type="project" value="InterPro"/>
</dbReference>
<keyword evidence="4 7" id="KW-0238">DNA-binding</keyword>
<dbReference type="RefSeq" id="WP_157540569.1">
    <property type="nucleotide sequence ID" value="NZ_WQLA01000002.1"/>
</dbReference>
<dbReference type="GO" id="GO:0000976">
    <property type="term" value="F:transcription cis-regulatory region binding"/>
    <property type="evidence" value="ECO:0007669"/>
    <property type="project" value="TreeGrafter"/>
</dbReference>
<evidence type="ECO:0000256" key="7">
    <source>
        <dbReference type="PROSITE-ProRule" id="PRU01091"/>
    </source>
</evidence>
<dbReference type="InterPro" id="IPR011006">
    <property type="entry name" value="CheY-like_superfamily"/>
</dbReference>
<dbReference type="PANTHER" id="PTHR48111:SF22">
    <property type="entry name" value="REGULATOR OF RPOS"/>
    <property type="match status" value="1"/>
</dbReference>
<dbReference type="SUPFAM" id="SSF52172">
    <property type="entry name" value="CheY-like"/>
    <property type="match status" value="1"/>
</dbReference>
<gene>
    <name evidence="10" type="ORF">GO816_06650</name>
</gene>
<evidence type="ECO:0000256" key="5">
    <source>
        <dbReference type="ARBA" id="ARBA00023163"/>
    </source>
</evidence>
<dbReference type="Pfam" id="PF00072">
    <property type="entry name" value="Response_reg"/>
    <property type="match status" value="1"/>
</dbReference>
<evidence type="ECO:0000313" key="11">
    <source>
        <dbReference type="Proteomes" id="UP000434850"/>
    </source>
</evidence>
<feature type="DNA-binding region" description="OmpR/PhoB-type" evidence="7">
    <location>
        <begin position="127"/>
        <end position="225"/>
    </location>
</feature>
<dbReference type="EMBL" id="WQLA01000002">
    <property type="protein sequence ID" value="MVN90799.1"/>
    <property type="molecule type" value="Genomic_DNA"/>
</dbReference>
<keyword evidence="2" id="KW-0902">Two-component regulatory system</keyword>
<dbReference type="InterPro" id="IPR001867">
    <property type="entry name" value="OmpR/PhoB-type_DNA-bd"/>
</dbReference>
<dbReference type="FunFam" id="1.10.10.10:FF:000005">
    <property type="entry name" value="Two-component system response regulator"/>
    <property type="match status" value="1"/>
</dbReference>
<dbReference type="InterPro" id="IPR036388">
    <property type="entry name" value="WH-like_DNA-bd_sf"/>
</dbReference>
<dbReference type="InterPro" id="IPR016032">
    <property type="entry name" value="Sig_transdc_resp-reg_C-effctor"/>
</dbReference>
<dbReference type="Gene3D" id="6.10.250.690">
    <property type="match status" value="1"/>
</dbReference>
<keyword evidence="5" id="KW-0804">Transcription</keyword>
<keyword evidence="1 6" id="KW-0597">Phosphoprotein</keyword>
<dbReference type="FunFam" id="3.40.50.2300:FF:000001">
    <property type="entry name" value="DNA-binding response regulator PhoB"/>
    <property type="match status" value="1"/>
</dbReference>
<sequence>MAKILLVEDEDKVSSFIKKGLEEHHYQVDVAKDGIAGLTNVLQDSYDLIILDVMLPLINGIDLCKQIRQKQSQVPILMLSALGTIDDKVTGLHAGADDYLIKPFHFNELLARIEALLRRRNMAETTTHVLTFADLKLDTWDKTAERAGKKITLTAKEYALLELFMRNPGKLLSREFMLEKVWGLNFDTGTNMVDVYVNYLRNKVQKGFDNKLIHTVIGMGYIMKVQQ</sequence>
<reference evidence="10 11" key="1">
    <citation type="submission" date="2019-12" db="EMBL/GenBank/DDBJ databases">
        <title>Mucilaginibacter sp. HME9299 genome sequencing and assembly.</title>
        <authorList>
            <person name="Kang H."/>
            <person name="Kim H."/>
            <person name="Joh K."/>
        </authorList>
    </citation>
    <scope>NUCLEOTIDE SEQUENCE [LARGE SCALE GENOMIC DNA]</scope>
    <source>
        <strain evidence="10 11">HME9299</strain>
    </source>
</reference>
<dbReference type="SMART" id="SM00862">
    <property type="entry name" value="Trans_reg_C"/>
    <property type="match status" value="1"/>
</dbReference>
<accession>A0A6I4IBJ6</accession>
<keyword evidence="3" id="KW-0805">Transcription regulation</keyword>
<dbReference type="SMART" id="SM00448">
    <property type="entry name" value="REC"/>
    <property type="match status" value="1"/>
</dbReference>